<evidence type="ECO:0000313" key="2">
    <source>
        <dbReference type="EMBL" id="KAH7372583.1"/>
    </source>
</evidence>
<proteinExistence type="predicted"/>
<sequence length="111" mass="11943">MSKLSSASSIGSGMSNATPTNGGTGSSCCGLCPHLHKGLSAGSRVKAYNISNGLCLYCGQEEDIEHIFLHCPRAKRYRQVLNDFCLALGFTTLSIKEILIGESYRLEVGIW</sequence>
<dbReference type="PROSITE" id="PS51257">
    <property type="entry name" value="PROKAR_LIPOPROTEIN"/>
    <property type="match status" value="1"/>
</dbReference>
<keyword evidence="3" id="KW-1185">Reference proteome</keyword>
<dbReference type="OrthoDB" id="1750965at2759"/>
<protein>
    <recommendedName>
        <fullName evidence="4">Reverse transcriptase zinc-binding domain-containing protein</fullName>
    </recommendedName>
</protein>
<comment type="caution">
    <text evidence="2">The sequence shown here is derived from an EMBL/GenBank/DDBJ whole genome shotgun (WGS) entry which is preliminary data.</text>
</comment>
<evidence type="ECO:0008006" key="4">
    <source>
        <dbReference type="Google" id="ProtNLM"/>
    </source>
</evidence>
<accession>A0A8T2STN3</accession>
<feature type="region of interest" description="Disordered" evidence="1">
    <location>
        <begin position="1"/>
        <end position="25"/>
    </location>
</feature>
<evidence type="ECO:0000256" key="1">
    <source>
        <dbReference type="SAM" id="MobiDB-lite"/>
    </source>
</evidence>
<organism evidence="2 3">
    <name type="scientific">Ceratopteris richardii</name>
    <name type="common">Triangle waterfern</name>
    <dbReference type="NCBI Taxonomy" id="49495"/>
    <lineage>
        <taxon>Eukaryota</taxon>
        <taxon>Viridiplantae</taxon>
        <taxon>Streptophyta</taxon>
        <taxon>Embryophyta</taxon>
        <taxon>Tracheophyta</taxon>
        <taxon>Polypodiopsida</taxon>
        <taxon>Polypodiidae</taxon>
        <taxon>Polypodiales</taxon>
        <taxon>Pteridineae</taxon>
        <taxon>Pteridaceae</taxon>
        <taxon>Parkerioideae</taxon>
        <taxon>Ceratopteris</taxon>
    </lineage>
</organism>
<feature type="compositionally biased region" description="Low complexity" evidence="1">
    <location>
        <begin position="1"/>
        <end position="15"/>
    </location>
</feature>
<evidence type="ECO:0000313" key="3">
    <source>
        <dbReference type="Proteomes" id="UP000825935"/>
    </source>
</evidence>
<reference evidence="2" key="1">
    <citation type="submission" date="2021-08" db="EMBL/GenBank/DDBJ databases">
        <title>WGS assembly of Ceratopteris richardii.</title>
        <authorList>
            <person name="Marchant D.B."/>
            <person name="Chen G."/>
            <person name="Jenkins J."/>
            <person name="Shu S."/>
            <person name="Leebens-Mack J."/>
            <person name="Grimwood J."/>
            <person name="Schmutz J."/>
            <person name="Soltis P."/>
            <person name="Soltis D."/>
            <person name="Chen Z.-H."/>
        </authorList>
    </citation>
    <scope>NUCLEOTIDE SEQUENCE</scope>
    <source>
        <strain evidence="2">Whitten #5841</strain>
        <tissue evidence="2">Leaf</tissue>
    </source>
</reference>
<dbReference type="EMBL" id="CM035422">
    <property type="protein sequence ID" value="KAH7372583.1"/>
    <property type="molecule type" value="Genomic_DNA"/>
</dbReference>
<dbReference type="AlphaFoldDB" id="A0A8T2STN3"/>
<name>A0A8T2STN3_CERRI</name>
<gene>
    <name evidence="2" type="ORF">KP509_17G011500</name>
</gene>
<dbReference type="Proteomes" id="UP000825935">
    <property type="component" value="Chromosome 17"/>
</dbReference>